<evidence type="ECO:0000256" key="5">
    <source>
        <dbReference type="ARBA" id="ARBA00023136"/>
    </source>
</evidence>
<keyword evidence="10" id="KW-1185">Reference proteome</keyword>
<organism evidence="9 10">
    <name type="scientific">Polyplosphaeria fusca</name>
    <dbReference type="NCBI Taxonomy" id="682080"/>
    <lineage>
        <taxon>Eukaryota</taxon>
        <taxon>Fungi</taxon>
        <taxon>Dikarya</taxon>
        <taxon>Ascomycota</taxon>
        <taxon>Pezizomycotina</taxon>
        <taxon>Dothideomycetes</taxon>
        <taxon>Pleosporomycetidae</taxon>
        <taxon>Pleosporales</taxon>
        <taxon>Tetraplosphaeriaceae</taxon>
        <taxon>Polyplosphaeria</taxon>
    </lineage>
</organism>
<evidence type="ECO:0000256" key="7">
    <source>
        <dbReference type="SAM" id="Phobius"/>
    </source>
</evidence>
<gene>
    <name evidence="9" type="ORF">EJ04DRAFT_539944</name>
</gene>
<dbReference type="EMBL" id="ML996099">
    <property type="protein sequence ID" value="KAF2740722.1"/>
    <property type="molecule type" value="Genomic_DNA"/>
</dbReference>
<dbReference type="OrthoDB" id="294730at2759"/>
<evidence type="ECO:0000313" key="9">
    <source>
        <dbReference type="EMBL" id="KAF2740722.1"/>
    </source>
</evidence>
<evidence type="ECO:0000259" key="8">
    <source>
        <dbReference type="Pfam" id="PF01490"/>
    </source>
</evidence>
<comment type="similarity">
    <text evidence="2">Belongs to the amino acid/polyamine transporter 2 family.</text>
</comment>
<accession>A0A9P4RC53</accession>
<proteinExistence type="inferred from homology"/>
<keyword evidence="4 7" id="KW-1133">Transmembrane helix</keyword>
<keyword evidence="3 7" id="KW-0812">Transmembrane</keyword>
<evidence type="ECO:0000256" key="3">
    <source>
        <dbReference type="ARBA" id="ARBA00022692"/>
    </source>
</evidence>
<dbReference type="GO" id="GO:0016020">
    <property type="term" value="C:membrane"/>
    <property type="evidence" value="ECO:0007669"/>
    <property type="project" value="UniProtKB-SubCell"/>
</dbReference>
<feature type="transmembrane region" description="Helical" evidence="7">
    <location>
        <begin position="427"/>
        <end position="450"/>
    </location>
</feature>
<feature type="transmembrane region" description="Helical" evidence="7">
    <location>
        <begin position="321"/>
        <end position="346"/>
    </location>
</feature>
<dbReference type="FunFam" id="1.20.1740.10:FF:000039">
    <property type="entry name" value="Neutral amino acid transporter (Eurofung)"/>
    <property type="match status" value="1"/>
</dbReference>
<protein>
    <submittedName>
        <fullName evidence="9">Amino acid transporter</fullName>
    </submittedName>
</protein>
<dbReference type="PANTHER" id="PTHR22950:SF668">
    <property type="entry name" value="AMINO ACID TRANSPORTER (EUROFUNG)"/>
    <property type="match status" value="1"/>
</dbReference>
<feature type="transmembrane region" description="Helical" evidence="7">
    <location>
        <begin position="202"/>
        <end position="227"/>
    </location>
</feature>
<feature type="transmembrane region" description="Helical" evidence="7">
    <location>
        <begin position="366"/>
        <end position="385"/>
    </location>
</feature>
<dbReference type="InterPro" id="IPR013057">
    <property type="entry name" value="AA_transpt_TM"/>
</dbReference>
<evidence type="ECO:0000256" key="1">
    <source>
        <dbReference type="ARBA" id="ARBA00004141"/>
    </source>
</evidence>
<dbReference type="Gene3D" id="1.20.1740.10">
    <property type="entry name" value="Amino acid/polyamine transporter I"/>
    <property type="match status" value="1"/>
</dbReference>
<comment type="subcellular location">
    <subcellularLocation>
        <location evidence="1">Membrane</location>
        <topology evidence="1">Multi-pass membrane protein</topology>
    </subcellularLocation>
</comment>
<feature type="transmembrane region" description="Helical" evidence="7">
    <location>
        <begin position="391"/>
        <end position="415"/>
    </location>
</feature>
<comment type="caution">
    <text evidence="9">The sequence shown here is derived from an EMBL/GenBank/DDBJ whole genome shotgun (WGS) entry which is preliminary data.</text>
</comment>
<reference evidence="9" key="1">
    <citation type="journal article" date="2020" name="Stud. Mycol.">
        <title>101 Dothideomycetes genomes: a test case for predicting lifestyles and emergence of pathogens.</title>
        <authorList>
            <person name="Haridas S."/>
            <person name="Albert R."/>
            <person name="Binder M."/>
            <person name="Bloem J."/>
            <person name="Labutti K."/>
            <person name="Salamov A."/>
            <person name="Andreopoulos B."/>
            <person name="Baker S."/>
            <person name="Barry K."/>
            <person name="Bills G."/>
            <person name="Bluhm B."/>
            <person name="Cannon C."/>
            <person name="Castanera R."/>
            <person name="Culley D."/>
            <person name="Daum C."/>
            <person name="Ezra D."/>
            <person name="Gonzalez J."/>
            <person name="Henrissat B."/>
            <person name="Kuo A."/>
            <person name="Liang C."/>
            <person name="Lipzen A."/>
            <person name="Lutzoni F."/>
            <person name="Magnuson J."/>
            <person name="Mondo S."/>
            <person name="Nolan M."/>
            <person name="Ohm R."/>
            <person name="Pangilinan J."/>
            <person name="Park H.-J."/>
            <person name="Ramirez L."/>
            <person name="Alfaro M."/>
            <person name="Sun H."/>
            <person name="Tritt A."/>
            <person name="Yoshinaga Y."/>
            <person name="Zwiers L.-H."/>
            <person name="Turgeon B."/>
            <person name="Goodwin S."/>
            <person name="Spatafora J."/>
            <person name="Crous P."/>
            <person name="Grigoriev I."/>
        </authorList>
    </citation>
    <scope>NUCLEOTIDE SEQUENCE</scope>
    <source>
        <strain evidence="9">CBS 125425</strain>
    </source>
</reference>
<feature type="transmembrane region" description="Helical" evidence="7">
    <location>
        <begin position="94"/>
        <end position="115"/>
    </location>
</feature>
<dbReference type="Pfam" id="PF01490">
    <property type="entry name" value="Aa_trans"/>
    <property type="match status" value="1"/>
</dbReference>
<feature type="region of interest" description="Disordered" evidence="6">
    <location>
        <begin position="20"/>
        <end position="41"/>
    </location>
</feature>
<feature type="domain" description="Amino acid transporter transmembrane" evidence="8">
    <location>
        <begin position="65"/>
        <end position="451"/>
    </location>
</feature>
<feature type="transmembrane region" description="Helical" evidence="7">
    <location>
        <begin position="153"/>
        <end position="173"/>
    </location>
</feature>
<dbReference type="PANTHER" id="PTHR22950">
    <property type="entry name" value="AMINO ACID TRANSPORTER"/>
    <property type="match status" value="1"/>
</dbReference>
<name>A0A9P4RC53_9PLEO</name>
<dbReference type="GO" id="GO:0015179">
    <property type="term" value="F:L-amino acid transmembrane transporter activity"/>
    <property type="evidence" value="ECO:0007669"/>
    <property type="project" value="TreeGrafter"/>
</dbReference>
<keyword evidence="5 7" id="KW-0472">Membrane</keyword>
<evidence type="ECO:0000256" key="2">
    <source>
        <dbReference type="ARBA" id="ARBA00008066"/>
    </source>
</evidence>
<feature type="transmembrane region" description="Helical" evidence="7">
    <location>
        <begin position="179"/>
        <end position="195"/>
    </location>
</feature>
<feature type="transmembrane region" description="Helical" evidence="7">
    <location>
        <begin position="247"/>
        <end position="268"/>
    </location>
</feature>
<dbReference type="AlphaFoldDB" id="A0A9P4RC53"/>
<evidence type="ECO:0000313" key="10">
    <source>
        <dbReference type="Proteomes" id="UP000799444"/>
    </source>
</evidence>
<evidence type="ECO:0000256" key="4">
    <source>
        <dbReference type="ARBA" id="ARBA00022989"/>
    </source>
</evidence>
<evidence type="ECO:0000256" key="6">
    <source>
        <dbReference type="SAM" id="MobiDB-lite"/>
    </source>
</evidence>
<sequence length="477" mass="51138">MPLQLRSWLALHDPTRRQASHLPSAIGHPPSPSSRISTSSELTPFARPSADAFGSEEGAAVKYKTCSWWHTGVLMIAENISLGILALPQAVSILGLVPGILLILILGIITFYTGYILGQFKNAFPQVVSYADMGLIVAGSWGYWLLWVAQSLILIFIMAAHVLSFSIAMNVLTDHSTCTTMFMIVGMFLCLILGLPRTMKGISLLSISACLSVVIAVMTALIAIAIAKPDMGNVVAITPNVPLLKGLNPVMNIVLAYSGHPGFIVFLAEMKAPRDYPKALAMMSILAITFYAIVGAVIYYFAGPSVGSPALASASPIVRKIAFGFAMPTIIIAGVVNGSVACKFVYVRVGKGTNLIHENNVKSWSIWIGIVAAAWVISWFIAEVIPNFNMLLGFIGALFSSWFCYGIPGGLWLYLNKEKLFATPQKMALAILNTSLILLGAVMCVLGLWASAHDLGRGAAGKVFSCDNNWSLSVVSH</sequence>
<feature type="transmembrane region" description="Helical" evidence="7">
    <location>
        <begin position="280"/>
        <end position="301"/>
    </location>
</feature>
<dbReference type="Proteomes" id="UP000799444">
    <property type="component" value="Unassembled WGS sequence"/>
</dbReference>